<evidence type="ECO:0000256" key="13">
    <source>
        <dbReference type="SAM" id="Phobius"/>
    </source>
</evidence>
<comment type="caution">
    <text evidence="15">The sequence shown here is derived from an EMBL/GenBank/DDBJ whole genome shotgun (WGS) entry which is preliminary data.</text>
</comment>
<feature type="transmembrane region" description="Helical" evidence="13">
    <location>
        <begin position="302"/>
        <end position="320"/>
    </location>
</feature>
<feature type="transmembrane region" description="Helical" evidence="13">
    <location>
        <begin position="88"/>
        <end position="108"/>
    </location>
</feature>
<evidence type="ECO:0000256" key="2">
    <source>
        <dbReference type="ARBA" id="ARBA00010823"/>
    </source>
</evidence>
<feature type="transmembrane region" description="Helical" evidence="13">
    <location>
        <begin position="58"/>
        <end position="82"/>
    </location>
</feature>
<gene>
    <name evidence="15" type="ORF">DKG75_13380</name>
</gene>
<keyword evidence="11 13" id="KW-0472">Membrane</keyword>
<dbReference type="Pfam" id="PF00487">
    <property type="entry name" value="FA_desaturase"/>
    <property type="match status" value="1"/>
</dbReference>
<evidence type="ECO:0000256" key="5">
    <source>
        <dbReference type="ARBA" id="ARBA00022692"/>
    </source>
</evidence>
<keyword evidence="16" id="KW-1185">Reference proteome</keyword>
<feature type="compositionally biased region" description="Low complexity" evidence="12">
    <location>
        <begin position="361"/>
        <end position="374"/>
    </location>
</feature>
<organism evidence="15 16">
    <name type="scientific">Zavarzinia compransoris</name>
    <dbReference type="NCBI Taxonomy" id="1264899"/>
    <lineage>
        <taxon>Bacteria</taxon>
        <taxon>Pseudomonadati</taxon>
        <taxon>Pseudomonadota</taxon>
        <taxon>Alphaproteobacteria</taxon>
        <taxon>Rhodospirillales</taxon>
        <taxon>Zavarziniaceae</taxon>
        <taxon>Zavarzinia</taxon>
    </lineage>
</organism>
<evidence type="ECO:0000256" key="6">
    <source>
        <dbReference type="ARBA" id="ARBA00022723"/>
    </source>
</evidence>
<dbReference type="InterPro" id="IPR005804">
    <property type="entry name" value="FA_desaturase_dom"/>
</dbReference>
<protein>
    <submittedName>
        <fullName evidence="15">Alkane 1-monooxygenase</fullName>
    </submittedName>
</protein>
<evidence type="ECO:0000256" key="10">
    <source>
        <dbReference type="ARBA" id="ARBA00023033"/>
    </source>
</evidence>
<dbReference type="GO" id="GO:0004497">
    <property type="term" value="F:monooxygenase activity"/>
    <property type="evidence" value="ECO:0007669"/>
    <property type="project" value="UniProtKB-KW"/>
</dbReference>
<evidence type="ECO:0000256" key="3">
    <source>
        <dbReference type="ARBA" id="ARBA00022475"/>
    </source>
</evidence>
<dbReference type="OrthoDB" id="4759734at2"/>
<dbReference type="PANTHER" id="PTHR38674:SF1">
    <property type="entry name" value="ALKANE 1-MONOOXYGENASE 1"/>
    <property type="match status" value="1"/>
</dbReference>
<keyword evidence="3" id="KW-1003">Cell membrane</keyword>
<reference evidence="16" key="1">
    <citation type="submission" date="2018-05" db="EMBL/GenBank/DDBJ databases">
        <title>Zavarzinia sp. HR-AS.</title>
        <authorList>
            <person name="Lee Y."/>
            <person name="Jeon C.O."/>
        </authorList>
    </citation>
    <scope>NUCLEOTIDE SEQUENCE [LARGE SCALE GENOMIC DNA]</scope>
    <source>
        <strain evidence="16">DSM 1231</strain>
    </source>
</reference>
<evidence type="ECO:0000256" key="7">
    <source>
        <dbReference type="ARBA" id="ARBA00022989"/>
    </source>
</evidence>
<keyword evidence="8" id="KW-0560">Oxidoreductase</keyword>
<dbReference type="Proteomes" id="UP000246077">
    <property type="component" value="Unassembled WGS sequence"/>
</dbReference>
<dbReference type="CDD" id="cd03512">
    <property type="entry name" value="Alkane-hydroxylase"/>
    <property type="match status" value="1"/>
</dbReference>
<dbReference type="InterPro" id="IPR033885">
    <property type="entry name" value="AlkB/XylM"/>
</dbReference>
<evidence type="ECO:0000256" key="9">
    <source>
        <dbReference type="ARBA" id="ARBA00023004"/>
    </source>
</evidence>
<accession>A0A317E496</accession>
<dbReference type="AlphaFoldDB" id="A0A317E496"/>
<keyword evidence="4" id="KW-0997">Cell inner membrane</keyword>
<proteinExistence type="inferred from homology"/>
<name>A0A317E496_9PROT</name>
<keyword evidence="6" id="KW-0479">Metal-binding</keyword>
<evidence type="ECO:0000256" key="11">
    <source>
        <dbReference type="ARBA" id="ARBA00023136"/>
    </source>
</evidence>
<sequence length="374" mass="41457">MYSYLIYYIPVLVQLATAAGFIAGGDWVYVGIASFPFFALLDTMLPDDMSPRRIKSKSIAYIPIWLATLLSPALFLVAAWQIGQGGLTFWQLAGCVMGCAWMGVVPLVPASHELYHQRSAFARFVGHYAQVCYLDCTRDIAHVIGHHIDVATPKDGDTARRGLSLYAFTGPAIIRSTREAWGAESDALEKRGKGRWSLGHRLYKALVAQGLFQLAIFLIGGWTALAAGVAGVVVARIWVESFNYFQHYGLIRVEGAPIARRHVWNHLGFFSRTMAFEITNHADHHLDSYQAFYRLVPDRSAIRMPSVFVCFLAALVPPLWHNMIIKPALKRWDNEFASAEERKLAREQNGAAGWPDWFDEAPAGGKAAGASQAA</sequence>
<dbReference type="GO" id="GO:0006629">
    <property type="term" value="P:lipid metabolic process"/>
    <property type="evidence" value="ECO:0007669"/>
    <property type="project" value="InterPro"/>
</dbReference>
<feature type="region of interest" description="Disordered" evidence="12">
    <location>
        <begin position="347"/>
        <end position="374"/>
    </location>
</feature>
<keyword evidence="7 13" id="KW-1133">Transmembrane helix</keyword>
<dbReference type="RefSeq" id="WP_109921620.1">
    <property type="nucleotide sequence ID" value="NZ_QGLF01000003.1"/>
</dbReference>
<evidence type="ECO:0000256" key="12">
    <source>
        <dbReference type="SAM" id="MobiDB-lite"/>
    </source>
</evidence>
<evidence type="ECO:0000256" key="4">
    <source>
        <dbReference type="ARBA" id="ARBA00022519"/>
    </source>
</evidence>
<feature type="domain" description="Fatty acid desaturase" evidence="14">
    <location>
        <begin position="92"/>
        <end position="296"/>
    </location>
</feature>
<dbReference type="EMBL" id="QGLF01000003">
    <property type="protein sequence ID" value="PWR20976.1"/>
    <property type="molecule type" value="Genomic_DNA"/>
</dbReference>
<keyword evidence="9" id="KW-0408">Iron</keyword>
<evidence type="ECO:0000256" key="1">
    <source>
        <dbReference type="ARBA" id="ARBA00004429"/>
    </source>
</evidence>
<evidence type="ECO:0000259" key="14">
    <source>
        <dbReference type="Pfam" id="PF00487"/>
    </source>
</evidence>
<evidence type="ECO:0000313" key="15">
    <source>
        <dbReference type="EMBL" id="PWR20976.1"/>
    </source>
</evidence>
<comment type="similarity">
    <text evidence="2">Belongs to the fatty acid desaturase type 1 family. AlkB subfamily.</text>
</comment>
<comment type="subcellular location">
    <subcellularLocation>
        <location evidence="1">Cell inner membrane</location>
        <topology evidence="1">Multi-pass membrane protein</topology>
    </subcellularLocation>
</comment>
<evidence type="ECO:0000256" key="8">
    <source>
        <dbReference type="ARBA" id="ARBA00023002"/>
    </source>
</evidence>
<dbReference type="PANTHER" id="PTHR38674">
    <property type="entry name" value="ALKANE 1-MONOOXYGENASE 1"/>
    <property type="match status" value="1"/>
</dbReference>
<keyword evidence="5 13" id="KW-0812">Transmembrane</keyword>
<keyword evidence="10 15" id="KW-0503">Monooxygenase</keyword>
<dbReference type="GO" id="GO:0046872">
    <property type="term" value="F:metal ion binding"/>
    <property type="evidence" value="ECO:0007669"/>
    <property type="project" value="UniProtKB-KW"/>
</dbReference>
<evidence type="ECO:0000313" key="16">
    <source>
        <dbReference type="Proteomes" id="UP000246077"/>
    </source>
</evidence>
<feature type="transmembrane region" description="Helical" evidence="13">
    <location>
        <begin position="211"/>
        <end position="239"/>
    </location>
</feature>
<dbReference type="GO" id="GO:0005886">
    <property type="term" value="C:plasma membrane"/>
    <property type="evidence" value="ECO:0007669"/>
    <property type="project" value="UniProtKB-SubCell"/>
</dbReference>